<evidence type="ECO:0000256" key="4">
    <source>
        <dbReference type="ARBA" id="ARBA00023136"/>
    </source>
</evidence>
<evidence type="ECO:0000313" key="8">
    <source>
        <dbReference type="Proteomes" id="UP000699042"/>
    </source>
</evidence>
<comment type="caution">
    <text evidence="7">The sequence shown here is derived from an EMBL/GenBank/DDBJ whole genome shotgun (WGS) entry which is preliminary data.</text>
</comment>
<name>A0A9P7UCG3_9PEZI</name>
<dbReference type="GO" id="GO:0016491">
    <property type="term" value="F:oxidoreductase activity"/>
    <property type="evidence" value="ECO:0007669"/>
    <property type="project" value="InterPro"/>
</dbReference>
<feature type="transmembrane region" description="Helical" evidence="5">
    <location>
        <begin position="505"/>
        <end position="525"/>
    </location>
</feature>
<dbReference type="GO" id="GO:0005506">
    <property type="term" value="F:iron ion binding"/>
    <property type="evidence" value="ECO:0007669"/>
    <property type="project" value="InterPro"/>
</dbReference>
<dbReference type="AlphaFoldDB" id="A0A9P7UCG3"/>
<reference evidence="7" key="1">
    <citation type="submission" date="2021-05" db="EMBL/GenBank/DDBJ databases">
        <title>Comparative genomics of three Colletotrichum scovillei strains and genetic complementation revealed genes involved fungal growth and virulence on chili pepper.</title>
        <authorList>
            <person name="Hsieh D.-K."/>
            <person name="Chuang S.-C."/>
            <person name="Chen C.-Y."/>
            <person name="Chao Y.-T."/>
            <person name="Lu M.-Y.J."/>
            <person name="Lee M.-H."/>
            <person name="Shih M.-C."/>
        </authorList>
    </citation>
    <scope>NUCLEOTIDE SEQUENCE</scope>
    <source>
        <strain evidence="7">Coll-153</strain>
    </source>
</reference>
<keyword evidence="3 5" id="KW-1133">Transmembrane helix</keyword>
<comment type="subcellular location">
    <subcellularLocation>
        <location evidence="1">Membrane</location>
    </subcellularLocation>
</comment>
<dbReference type="PANTHER" id="PTHR11863">
    <property type="entry name" value="STEROL DESATURASE"/>
    <property type="match status" value="1"/>
</dbReference>
<dbReference type="EMBL" id="JAESDN010000005">
    <property type="protein sequence ID" value="KAG7050031.1"/>
    <property type="molecule type" value="Genomic_DNA"/>
</dbReference>
<keyword evidence="2 5" id="KW-0812">Transmembrane</keyword>
<evidence type="ECO:0000256" key="2">
    <source>
        <dbReference type="ARBA" id="ARBA00022692"/>
    </source>
</evidence>
<feature type="domain" description="Fatty acid hydroxylase" evidence="6">
    <location>
        <begin position="513"/>
        <end position="640"/>
    </location>
</feature>
<dbReference type="Proteomes" id="UP000699042">
    <property type="component" value="Unassembled WGS sequence"/>
</dbReference>
<feature type="transmembrane region" description="Helical" evidence="5">
    <location>
        <begin position="570"/>
        <end position="595"/>
    </location>
</feature>
<sequence length="680" mass="77349">MAMEEWWQNGSTGSSNSREIRPAFHFSLKSHWESSDISPTLIFRNSVFGAPHGHRVARKSPNVAVARCCVQLNNLLDCAKSAHSIEENPQVVMEGKEQVRYTRERDWQIRLHTHGVGALCHAAVMGVSNVHHCANAPGVGTYLIEKLRTDEKTPPEGKMQGRRCCEWPTRSARPRLNEQMKLSAIISSGGSLLFFPSSLLPDMLILFSAGRWWSHFFAIPLSRPVPCRPVTGRKRAPRKELFGGRGGRWLTNLLQCANKADAEAATIALPATVIEGLPDRPTELRASATSSEHLYRRRDSFVTPFLSIYTSPPLTFTSLLCLTSHTNSCHPNNLLHASQHLQTPNNEQPRHTQSRPIMDVALELLDPLVLDKAYAYFVPAPTTASTGAYNATGDAFASSSPIDLSNSYGSAWPRDSILRQTISILAITQLGACALYWIFSPLSYYLIFDRRLEYHPRFLKNQIRQEMISSMKAVPVINILTLPFFLAEVRGKSLLYTHVEEYGLWWMAISATIFMVWNDIAIYWIHRLEHHPAVYKYIHKPHHKWIVPTPWAALAFHPLDGYVQSLPYHVFVFFCPIQKYLYMGLFVLVQIWTILIHDGDMISGHWLEKYINSPAHHTLHHMYFTVNYGQYFTWADNYFDSHRAPQPELDPLHDALKVMRAKGLVDEKGNPIPQEQKKDL</sequence>
<feature type="transmembrane region" description="Helical" evidence="5">
    <location>
        <begin position="424"/>
        <end position="447"/>
    </location>
</feature>
<dbReference type="Pfam" id="PF04116">
    <property type="entry name" value="FA_hydroxylase"/>
    <property type="match status" value="1"/>
</dbReference>
<dbReference type="InterPro" id="IPR050307">
    <property type="entry name" value="Sterol_Desaturase_Related"/>
</dbReference>
<evidence type="ECO:0000256" key="5">
    <source>
        <dbReference type="SAM" id="Phobius"/>
    </source>
</evidence>
<evidence type="ECO:0000256" key="1">
    <source>
        <dbReference type="ARBA" id="ARBA00004370"/>
    </source>
</evidence>
<evidence type="ECO:0000259" key="6">
    <source>
        <dbReference type="Pfam" id="PF04116"/>
    </source>
</evidence>
<feature type="transmembrane region" description="Helical" evidence="5">
    <location>
        <begin position="467"/>
        <end position="485"/>
    </location>
</feature>
<evidence type="ECO:0000313" key="7">
    <source>
        <dbReference type="EMBL" id="KAG7050031.1"/>
    </source>
</evidence>
<accession>A0A9P7UCG3</accession>
<evidence type="ECO:0000256" key="3">
    <source>
        <dbReference type="ARBA" id="ARBA00022989"/>
    </source>
</evidence>
<gene>
    <name evidence="7" type="ORF">JMJ77_012787</name>
</gene>
<organism evidence="7 8">
    <name type="scientific">Colletotrichum scovillei</name>
    <dbReference type="NCBI Taxonomy" id="1209932"/>
    <lineage>
        <taxon>Eukaryota</taxon>
        <taxon>Fungi</taxon>
        <taxon>Dikarya</taxon>
        <taxon>Ascomycota</taxon>
        <taxon>Pezizomycotina</taxon>
        <taxon>Sordariomycetes</taxon>
        <taxon>Hypocreomycetidae</taxon>
        <taxon>Glomerellales</taxon>
        <taxon>Glomerellaceae</taxon>
        <taxon>Colletotrichum</taxon>
        <taxon>Colletotrichum acutatum species complex</taxon>
    </lineage>
</organism>
<proteinExistence type="predicted"/>
<dbReference type="GO" id="GO:0016020">
    <property type="term" value="C:membrane"/>
    <property type="evidence" value="ECO:0007669"/>
    <property type="project" value="UniProtKB-SubCell"/>
</dbReference>
<dbReference type="GO" id="GO:0008610">
    <property type="term" value="P:lipid biosynthetic process"/>
    <property type="evidence" value="ECO:0007669"/>
    <property type="project" value="InterPro"/>
</dbReference>
<dbReference type="InterPro" id="IPR006694">
    <property type="entry name" value="Fatty_acid_hydroxylase"/>
</dbReference>
<keyword evidence="8" id="KW-1185">Reference proteome</keyword>
<keyword evidence="4 5" id="KW-0472">Membrane</keyword>
<protein>
    <submittedName>
        <fullName evidence="7">Lathosterol oxidase</fullName>
    </submittedName>
</protein>